<reference evidence="1" key="2">
    <citation type="submission" date="2023-06" db="EMBL/GenBank/DDBJ databases">
        <authorList>
            <person name="Ma L."/>
            <person name="Liu K.-W."/>
            <person name="Li Z."/>
            <person name="Hsiao Y.-Y."/>
            <person name="Qi Y."/>
            <person name="Fu T."/>
            <person name="Tang G."/>
            <person name="Zhang D."/>
            <person name="Sun W.-H."/>
            <person name="Liu D.-K."/>
            <person name="Li Y."/>
            <person name="Chen G.-Z."/>
            <person name="Liu X.-D."/>
            <person name="Liao X.-Y."/>
            <person name="Jiang Y.-T."/>
            <person name="Yu X."/>
            <person name="Hao Y."/>
            <person name="Huang J."/>
            <person name="Zhao X.-W."/>
            <person name="Ke S."/>
            <person name="Chen Y.-Y."/>
            <person name="Wu W.-L."/>
            <person name="Hsu J.-L."/>
            <person name="Lin Y.-F."/>
            <person name="Huang M.-D."/>
            <person name="Li C.-Y."/>
            <person name="Huang L."/>
            <person name="Wang Z.-W."/>
            <person name="Zhao X."/>
            <person name="Zhong W.-Y."/>
            <person name="Peng D.-H."/>
            <person name="Ahmad S."/>
            <person name="Lan S."/>
            <person name="Zhang J.-S."/>
            <person name="Tsai W.-C."/>
            <person name="Van De Peer Y."/>
            <person name="Liu Z.-J."/>
        </authorList>
    </citation>
    <scope>NUCLEOTIDE SEQUENCE</scope>
    <source>
        <strain evidence="1">SCP</strain>
        <tissue evidence="1">Leaves</tissue>
    </source>
</reference>
<evidence type="ECO:0000313" key="1">
    <source>
        <dbReference type="EMBL" id="KAK1259196.1"/>
    </source>
</evidence>
<proteinExistence type="predicted"/>
<evidence type="ECO:0000313" key="2">
    <source>
        <dbReference type="Proteomes" id="UP001179952"/>
    </source>
</evidence>
<comment type="caution">
    <text evidence="1">The sequence shown here is derived from an EMBL/GenBank/DDBJ whole genome shotgun (WGS) entry which is preliminary data.</text>
</comment>
<reference evidence="1" key="1">
    <citation type="journal article" date="2023" name="Nat. Commun.">
        <title>Diploid and tetraploid genomes of Acorus and the evolution of monocots.</title>
        <authorList>
            <person name="Ma L."/>
            <person name="Liu K.W."/>
            <person name="Li Z."/>
            <person name="Hsiao Y.Y."/>
            <person name="Qi Y."/>
            <person name="Fu T."/>
            <person name="Tang G.D."/>
            <person name="Zhang D."/>
            <person name="Sun W.H."/>
            <person name="Liu D.K."/>
            <person name="Li Y."/>
            <person name="Chen G.Z."/>
            <person name="Liu X.D."/>
            <person name="Liao X.Y."/>
            <person name="Jiang Y.T."/>
            <person name="Yu X."/>
            <person name="Hao Y."/>
            <person name="Huang J."/>
            <person name="Zhao X.W."/>
            <person name="Ke S."/>
            <person name="Chen Y.Y."/>
            <person name="Wu W.L."/>
            <person name="Hsu J.L."/>
            <person name="Lin Y.F."/>
            <person name="Huang M.D."/>
            <person name="Li C.Y."/>
            <person name="Huang L."/>
            <person name="Wang Z.W."/>
            <person name="Zhao X."/>
            <person name="Zhong W.Y."/>
            <person name="Peng D.H."/>
            <person name="Ahmad S."/>
            <person name="Lan S."/>
            <person name="Zhang J.S."/>
            <person name="Tsai W.C."/>
            <person name="Van de Peer Y."/>
            <person name="Liu Z.J."/>
        </authorList>
    </citation>
    <scope>NUCLEOTIDE SEQUENCE</scope>
    <source>
        <strain evidence="1">SCP</strain>
    </source>
</reference>
<dbReference type="AlphaFoldDB" id="A0AAV9A505"/>
<organism evidence="1 2">
    <name type="scientific">Acorus gramineus</name>
    <name type="common">Dwarf sweet flag</name>
    <dbReference type="NCBI Taxonomy" id="55184"/>
    <lineage>
        <taxon>Eukaryota</taxon>
        <taxon>Viridiplantae</taxon>
        <taxon>Streptophyta</taxon>
        <taxon>Embryophyta</taxon>
        <taxon>Tracheophyta</taxon>
        <taxon>Spermatophyta</taxon>
        <taxon>Magnoliopsida</taxon>
        <taxon>Liliopsida</taxon>
        <taxon>Acoraceae</taxon>
        <taxon>Acorus</taxon>
    </lineage>
</organism>
<dbReference type="EMBL" id="JAUJYN010000012">
    <property type="protein sequence ID" value="KAK1259196.1"/>
    <property type="molecule type" value="Genomic_DNA"/>
</dbReference>
<sequence length="61" mass="7034">METPNHREQQHFLLCPLMAQGHMIPMVDMAILFARRTPEILMENSIFVSFYMSVIADIPNG</sequence>
<name>A0AAV9A505_ACOGR</name>
<keyword evidence="2" id="KW-1185">Reference proteome</keyword>
<gene>
    <name evidence="1" type="ORF">QJS04_geneDACA005578</name>
</gene>
<dbReference type="Gene3D" id="3.40.50.2000">
    <property type="entry name" value="Glycogen Phosphorylase B"/>
    <property type="match status" value="1"/>
</dbReference>
<dbReference type="Proteomes" id="UP001179952">
    <property type="component" value="Unassembled WGS sequence"/>
</dbReference>
<accession>A0AAV9A505</accession>
<protein>
    <submittedName>
        <fullName evidence="1">UDP-glycosyltransferase 73B4</fullName>
    </submittedName>
</protein>
<dbReference type="SUPFAM" id="SSF53756">
    <property type="entry name" value="UDP-Glycosyltransferase/glycogen phosphorylase"/>
    <property type="match status" value="1"/>
</dbReference>